<evidence type="ECO:0000256" key="1">
    <source>
        <dbReference type="SAM" id="SignalP"/>
    </source>
</evidence>
<dbReference type="Proteomes" id="UP000509367">
    <property type="component" value="Chromosome"/>
</dbReference>
<gene>
    <name evidence="2" type="ORF">HTY61_07930</name>
</gene>
<accession>A0A6N1VBL8</accession>
<feature type="signal peptide" evidence="1">
    <location>
        <begin position="1"/>
        <end position="26"/>
    </location>
</feature>
<keyword evidence="3" id="KW-1185">Reference proteome</keyword>
<keyword evidence="1" id="KW-0732">Signal</keyword>
<reference evidence="2 3" key="1">
    <citation type="submission" date="2020-06" db="EMBL/GenBank/DDBJ databases">
        <title>Oricola thermophila sp. nov. isolated from a tidal sediments.</title>
        <authorList>
            <person name="Kwon K.K."/>
            <person name="Yang S.-H."/>
            <person name="Park M.-J."/>
        </authorList>
    </citation>
    <scope>NUCLEOTIDE SEQUENCE [LARGE SCALE GENOMIC DNA]</scope>
    <source>
        <strain evidence="2 3">MEBiC13590</strain>
    </source>
</reference>
<sequence length="392" mass="41445">MPSSHTTFMSTTAAVLLLALTPQALADVDGDAVFDALAAQMKRQGLELSSDSVETRGDDVALRNLEITVPEGDDGIRLDRILLEDVTEIGNGSYLIGRIAVPGFTQAHDGWSVGFEGGHVEGYYLGGADGTDPVAALGLYRSMEVGAVEVATNGNTVFRLAGITSSMSPYKPGATLDMTGEVKDFFIDFAEFPSPEFRNTLAEIGYTELSGRMTGTGTWDTNNGDMALQQNFVLDDAAQLNVEFEIGGYTPQLLTAIQEMQKSMEGQSEEAMGFAMLGLMQQLEIGRISIEIIDDSATNRLLDFAAKKQGTNREGVVAMAKGTLPFALAQLQNPEFAAKVTAAIGSFLDEPGSLSIVAAPPAPVPVAQIMGSAMSTPQSLINVLGLNVSAND</sequence>
<evidence type="ECO:0000313" key="2">
    <source>
        <dbReference type="EMBL" id="QKV18386.1"/>
    </source>
</evidence>
<evidence type="ECO:0008006" key="4">
    <source>
        <dbReference type="Google" id="ProtNLM"/>
    </source>
</evidence>
<feature type="chain" id="PRO_5026996675" description="DUF945 domain-containing protein" evidence="1">
    <location>
        <begin position="27"/>
        <end position="392"/>
    </location>
</feature>
<dbReference type="KEGG" id="orm:HTY61_07930"/>
<dbReference type="EMBL" id="CP054836">
    <property type="protein sequence ID" value="QKV18386.1"/>
    <property type="molecule type" value="Genomic_DNA"/>
</dbReference>
<protein>
    <recommendedName>
        <fullName evidence="4">DUF945 domain-containing protein</fullName>
    </recommendedName>
</protein>
<evidence type="ECO:0000313" key="3">
    <source>
        <dbReference type="Proteomes" id="UP000509367"/>
    </source>
</evidence>
<proteinExistence type="predicted"/>
<organism evidence="2 3">
    <name type="scientific">Oricola thermophila</name>
    <dbReference type="NCBI Taxonomy" id="2742145"/>
    <lineage>
        <taxon>Bacteria</taxon>
        <taxon>Pseudomonadati</taxon>
        <taxon>Pseudomonadota</taxon>
        <taxon>Alphaproteobacteria</taxon>
        <taxon>Hyphomicrobiales</taxon>
        <taxon>Ahrensiaceae</taxon>
        <taxon>Oricola</taxon>
    </lineage>
</organism>
<name>A0A6N1VBL8_9HYPH</name>
<dbReference type="AlphaFoldDB" id="A0A6N1VBL8"/>